<evidence type="ECO:0000313" key="2">
    <source>
        <dbReference type="EMBL" id="APX22598.1"/>
    </source>
</evidence>
<dbReference type="EMBL" id="CP014796">
    <property type="protein sequence ID" value="APX22598.1"/>
    <property type="molecule type" value="Genomic_DNA"/>
</dbReference>
<organism evidence="2 3">
    <name type="scientific">Salipiger profundus</name>
    <dbReference type="NCBI Taxonomy" id="1229727"/>
    <lineage>
        <taxon>Bacteria</taxon>
        <taxon>Pseudomonadati</taxon>
        <taxon>Pseudomonadota</taxon>
        <taxon>Alphaproteobacteria</taxon>
        <taxon>Rhodobacterales</taxon>
        <taxon>Roseobacteraceae</taxon>
        <taxon>Salipiger</taxon>
    </lineage>
</organism>
<dbReference type="KEGG" id="tpro:Ga0080559_TMP1802"/>
<dbReference type="Proteomes" id="UP000186559">
    <property type="component" value="Chromosome"/>
</dbReference>
<evidence type="ECO:0000259" key="1">
    <source>
        <dbReference type="Pfam" id="PF01882"/>
    </source>
</evidence>
<proteinExistence type="predicted"/>
<dbReference type="STRING" id="1229727.Ga0080559_TMP1802"/>
<evidence type="ECO:0000313" key="3">
    <source>
        <dbReference type="Proteomes" id="UP000186559"/>
    </source>
</evidence>
<dbReference type="RefSeq" id="WP_128549308.1">
    <property type="nucleotide sequence ID" value="NZ_BMEW01000004.1"/>
</dbReference>
<accession>A0A1U7D3B9</accession>
<feature type="domain" description="DUF58" evidence="1">
    <location>
        <begin position="32"/>
        <end position="177"/>
    </location>
</feature>
<sequence length="215" mass="21742">MTAALDVPGATLRRHELAALREVARSGGGRADAAPVTLLVADMRPSMLCGRSRAFRSVAAAEALVLLGWQAVDAGGDVALLTLGAGAPVTVAPGAGAETMDRIIAGLVRAHDAAAALALAGRLDDPPMTRDLVPLDDEPPGVRLVIASGFEMPGAGLSARLAALSARHDLWLLRVSDGPLPERPPFPGLTTVGVDAGLPPEAVVALLAASVPGRS</sequence>
<dbReference type="AlphaFoldDB" id="A0A1U7D3B9"/>
<keyword evidence="3" id="KW-1185">Reference proteome</keyword>
<dbReference type="InterPro" id="IPR002881">
    <property type="entry name" value="DUF58"/>
</dbReference>
<reference evidence="2 3" key="1">
    <citation type="submission" date="2016-03" db="EMBL/GenBank/DDBJ databases">
        <title>Deep-sea bacteria in the southern Pacific.</title>
        <authorList>
            <person name="Tang K."/>
        </authorList>
    </citation>
    <scope>NUCLEOTIDE SEQUENCE [LARGE SCALE GENOMIC DNA]</scope>
    <source>
        <strain evidence="2 3">JLT2016</strain>
    </source>
</reference>
<gene>
    <name evidence="2" type="ORF">Ga0080559_TMP1802</name>
</gene>
<name>A0A1U7D3B9_9RHOB</name>
<protein>
    <recommendedName>
        <fullName evidence="1">DUF58 domain-containing protein</fullName>
    </recommendedName>
</protein>
<dbReference type="Pfam" id="PF01882">
    <property type="entry name" value="DUF58"/>
    <property type="match status" value="1"/>
</dbReference>
<dbReference type="OrthoDB" id="9776116at2"/>